<sequence length="93" mass="10595">MSAAIEGGEQRFGFIEPCAIKYNGTINKISFIDEENFSLKVVTSKLNKKSQRNWKSNNKLLKNGSYNKSSNEDPGPTKIDDQKELITWKVNLR</sequence>
<evidence type="ECO:0000313" key="2">
    <source>
        <dbReference type="EMBL" id="CAG8488473.1"/>
    </source>
</evidence>
<dbReference type="EMBL" id="CAJVPK010000284">
    <property type="protein sequence ID" value="CAG8488473.1"/>
    <property type="molecule type" value="Genomic_DNA"/>
</dbReference>
<feature type="region of interest" description="Disordered" evidence="1">
    <location>
        <begin position="53"/>
        <end position="80"/>
    </location>
</feature>
<organism evidence="2 3">
    <name type="scientific">Diversispora eburnea</name>
    <dbReference type="NCBI Taxonomy" id="1213867"/>
    <lineage>
        <taxon>Eukaryota</taxon>
        <taxon>Fungi</taxon>
        <taxon>Fungi incertae sedis</taxon>
        <taxon>Mucoromycota</taxon>
        <taxon>Glomeromycotina</taxon>
        <taxon>Glomeromycetes</taxon>
        <taxon>Diversisporales</taxon>
        <taxon>Diversisporaceae</taxon>
        <taxon>Diversispora</taxon>
    </lineage>
</organism>
<name>A0A9N8ZEN0_9GLOM</name>
<proteinExistence type="predicted"/>
<gene>
    <name evidence="2" type="ORF">DEBURN_LOCUS4043</name>
</gene>
<comment type="caution">
    <text evidence="2">The sequence shown here is derived from an EMBL/GenBank/DDBJ whole genome shotgun (WGS) entry which is preliminary data.</text>
</comment>
<evidence type="ECO:0000313" key="3">
    <source>
        <dbReference type="Proteomes" id="UP000789706"/>
    </source>
</evidence>
<dbReference type="AlphaFoldDB" id="A0A9N8ZEN0"/>
<accession>A0A9N8ZEN0</accession>
<protein>
    <submittedName>
        <fullName evidence="2">5164_t:CDS:1</fullName>
    </submittedName>
</protein>
<dbReference type="Proteomes" id="UP000789706">
    <property type="component" value="Unassembled WGS sequence"/>
</dbReference>
<reference evidence="2" key="1">
    <citation type="submission" date="2021-06" db="EMBL/GenBank/DDBJ databases">
        <authorList>
            <person name="Kallberg Y."/>
            <person name="Tangrot J."/>
            <person name="Rosling A."/>
        </authorList>
    </citation>
    <scope>NUCLEOTIDE SEQUENCE</scope>
    <source>
        <strain evidence="2">AZ414A</strain>
    </source>
</reference>
<feature type="compositionally biased region" description="Polar residues" evidence="1">
    <location>
        <begin position="53"/>
        <end position="69"/>
    </location>
</feature>
<dbReference type="OrthoDB" id="10512679at2759"/>
<keyword evidence="3" id="KW-1185">Reference proteome</keyword>
<evidence type="ECO:0000256" key="1">
    <source>
        <dbReference type="SAM" id="MobiDB-lite"/>
    </source>
</evidence>